<evidence type="ECO:0000256" key="3">
    <source>
        <dbReference type="ARBA" id="ARBA00022833"/>
    </source>
</evidence>
<keyword evidence="2 4" id="KW-0863">Zinc-finger</keyword>
<dbReference type="GO" id="GO:0008270">
    <property type="term" value="F:zinc ion binding"/>
    <property type="evidence" value="ECO:0007669"/>
    <property type="project" value="UniProtKB-KW"/>
</dbReference>
<dbReference type="AlphaFoldDB" id="A0AAD6UXZ5"/>
<dbReference type="InterPro" id="IPR018957">
    <property type="entry name" value="Znf_C3HC4_RING-type"/>
</dbReference>
<dbReference type="PROSITE" id="PS50089">
    <property type="entry name" value="ZF_RING_2"/>
    <property type="match status" value="1"/>
</dbReference>
<organism evidence="6 7">
    <name type="scientific">Mycena pura</name>
    <dbReference type="NCBI Taxonomy" id="153505"/>
    <lineage>
        <taxon>Eukaryota</taxon>
        <taxon>Fungi</taxon>
        <taxon>Dikarya</taxon>
        <taxon>Basidiomycota</taxon>
        <taxon>Agaricomycotina</taxon>
        <taxon>Agaricomycetes</taxon>
        <taxon>Agaricomycetidae</taxon>
        <taxon>Agaricales</taxon>
        <taxon>Marasmiineae</taxon>
        <taxon>Mycenaceae</taxon>
        <taxon>Mycena</taxon>
    </lineage>
</organism>
<name>A0AAD6UXZ5_9AGAR</name>
<keyword evidence="7" id="KW-1185">Reference proteome</keyword>
<protein>
    <recommendedName>
        <fullName evidence="5">RING-type domain-containing protein</fullName>
    </recommendedName>
</protein>
<evidence type="ECO:0000313" key="7">
    <source>
        <dbReference type="Proteomes" id="UP001219525"/>
    </source>
</evidence>
<evidence type="ECO:0000256" key="2">
    <source>
        <dbReference type="ARBA" id="ARBA00022771"/>
    </source>
</evidence>
<evidence type="ECO:0000313" key="6">
    <source>
        <dbReference type="EMBL" id="KAJ7194805.1"/>
    </source>
</evidence>
<dbReference type="SUPFAM" id="SSF57850">
    <property type="entry name" value="RING/U-box"/>
    <property type="match status" value="1"/>
</dbReference>
<evidence type="ECO:0000256" key="4">
    <source>
        <dbReference type="PROSITE-ProRule" id="PRU00175"/>
    </source>
</evidence>
<proteinExistence type="predicted"/>
<dbReference type="Proteomes" id="UP001219525">
    <property type="component" value="Unassembled WGS sequence"/>
</dbReference>
<keyword evidence="1" id="KW-0479">Metal-binding</keyword>
<dbReference type="InterPro" id="IPR001841">
    <property type="entry name" value="Znf_RING"/>
</dbReference>
<keyword evidence="3" id="KW-0862">Zinc</keyword>
<feature type="domain" description="RING-type" evidence="5">
    <location>
        <begin position="65"/>
        <end position="103"/>
    </location>
</feature>
<evidence type="ECO:0000259" key="5">
    <source>
        <dbReference type="PROSITE" id="PS50089"/>
    </source>
</evidence>
<gene>
    <name evidence="6" type="ORF">GGX14DRAFT_576016</name>
</gene>
<reference evidence="6" key="1">
    <citation type="submission" date="2023-03" db="EMBL/GenBank/DDBJ databases">
        <title>Massive genome expansion in bonnet fungi (Mycena s.s.) driven by repeated elements and novel gene families across ecological guilds.</title>
        <authorList>
            <consortium name="Lawrence Berkeley National Laboratory"/>
            <person name="Harder C.B."/>
            <person name="Miyauchi S."/>
            <person name="Viragh M."/>
            <person name="Kuo A."/>
            <person name="Thoen E."/>
            <person name="Andreopoulos B."/>
            <person name="Lu D."/>
            <person name="Skrede I."/>
            <person name="Drula E."/>
            <person name="Henrissat B."/>
            <person name="Morin E."/>
            <person name="Kohler A."/>
            <person name="Barry K."/>
            <person name="LaButti K."/>
            <person name="Morin E."/>
            <person name="Salamov A."/>
            <person name="Lipzen A."/>
            <person name="Mereny Z."/>
            <person name="Hegedus B."/>
            <person name="Baldrian P."/>
            <person name="Stursova M."/>
            <person name="Weitz H."/>
            <person name="Taylor A."/>
            <person name="Grigoriev I.V."/>
            <person name="Nagy L.G."/>
            <person name="Martin F."/>
            <person name="Kauserud H."/>
        </authorList>
    </citation>
    <scope>NUCLEOTIDE SEQUENCE</scope>
    <source>
        <strain evidence="6">9144</strain>
    </source>
</reference>
<dbReference type="InterPro" id="IPR013083">
    <property type="entry name" value="Znf_RING/FYVE/PHD"/>
</dbReference>
<dbReference type="Gene3D" id="3.30.40.10">
    <property type="entry name" value="Zinc/RING finger domain, C3HC4 (zinc finger)"/>
    <property type="match status" value="1"/>
</dbReference>
<accession>A0AAD6UXZ5</accession>
<dbReference type="Pfam" id="PF00097">
    <property type="entry name" value="zf-C3HC4"/>
    <property type="match status" value="1"/>
</dbReference>
<dbReference type="EMBL" id="JARJCW010000095">
    <property type="protein sequence ID" value="KAJ7194805.1"/>
    <property type="molecule type" value="Genomic_DNA"/>
</dbReference>
<sequence>MPSNLELCLSYARRVKAAPPLRIRYTRGRRNLPEGWEDLREEDFYLIDVLPPLLAMTYLPIADTCTLCLNLRSHPVIYACGHSHCYACIRLWLNRDWGCPECKATMHRAPTRVVDMEADIAAEYPEWNDQSEVDYSWDGLRFPSRPRLQD</sequence>
<dbReference type="SMART" id="SM00184">
    <property type="entry name" value="RING"/>
    <property type="match status" value="1"/>
</dbReference>
<evidence type="ECO:0000256" key="1">
    <source>
        <dbReference type="ARBA" id="ARBA00022723"/>
    </source>
</evidence>
<comment type="caution">
    <text evidence="6">The sequence shown here is derived from an EMBL/GenBank/DDBJ whole genome shotgun (WGS) entry which is preliminary data.</text>
</comment>